<dbReference type="AlphaFoldDB" id="A0A3R9QK31"/>
<dbReference type="EMBL" id="RSDW01000001">
    <property type="protein sequence ID" value="RSL18419.1"/>
    <property type="molecule type" value="Genomic_DNA"/>
</dbReference>
<comment type="caution">
    <text evidence="1">The sequence shown here is derived from an EMBL/GenBank/DDBJ whole genome shotgun (WGS) entry which is preliminary data.</text>
</comment>
<dbReference type="RefSeq" id="WP_125486787.1">
    <property type="nucleotide sequence ID" value="NZ_RSDW01000001.1"/>
</dbReference>
<dbReference type="InterPro" id="IPR009200">
    <property type="entry name" value="DUF1269_membrane"/>
</dbReference>
<evidence type="ECO:0000313" key="2">
    <source>
        <dbReference type="Proteomes" id="UP000269669"/>
    </source>
</evidence>
<protein>
    <submittedName>
        <fullName evidence="1">Putative membrane protein</fullName>
    </submittedName>
</protein>
<dbReference type="Proteomes" id="UP000269669">
    <property type="component" value="Unassembled WGS sequence"/>
</dbReference>
<gene>
    <name evidence="1" type="ORF">EDE15_3989</name>
</gene>
<reference evidence="1 2" key="1">
    <citation type="submission" date="2018-12" db="EMBL/GenBank/DDBJ databases">
        <title>Sequencing of bacterial isolates from soil warming experiment in Harvard Forest, Massachusetts, USA.</title>
        <authorList>
            <person name="Deangelis K."/>
        </authorList>
    </citation>
    <scope>NUCLEOTIDE SEQUENCE [LARGE SCALE GENOMIC DNA]</scope>
    <source>
        <strain evidence="1 2">EB153</strain>
    </source>
</reference>
<keyword evidence="2" id="KW-1185">Reference proteome</keyword>
<dbReference type="OrthoDB" id="275223at2"/>
<organism evidence="1 2">
    <name type="scientific">Edaphobacter aggregans</name>
    <dbReference type="NCBI Taxonomy" id="570835"/>
    <lineage>
        <taxon>Bacteria</taxon>
        <taxon>Pseudomonadati</taxon>
        <taxon>Acidobacteriota</taxon>
        <taxon>Terriglobia</taxon>
        <taxon>Terriglobales</taxon>
        <taxon>Acidobacteriaceae</taxon>
        <taxon>Edaphobacter</taxon>
    </lineage>
</organism>
<name>A0A3R9QK31_9BACT</name>
<proteinExistence type="predicted"/>
<evidence type="ECO:0000313" key="1">
    <source>
        <dbReference type="EMBL" id="RSL18419.1"/>
    </source>
</evidence>
<dbReference type="Pfam" id="PF06897">
    <property type="entry name" value="DUF1269"/>
    <property type="match status" value="1"/>
</dbReference>
<accession>A0A3R9QK31</accession>
<sequence length="179" mass="18796">MSQLIVVGFKKDMYRASEVLNQLQNLDDDWVVDLHDAVAAYRDYNGKLRIDQSYQMTTGEGAGWGGLMGSLIGLTLAIPFTGGATAPAAGALAGGALGAGAGAMDAAWWKDEFGIPDDFVSQVGTMVQPGDSAIFALLRTANPDIVADQFRGYGGTILSTTLSRGQQAKVENVLHNKAA</sequence>